<gene>
    <name evidence="1" type="ORF">CFBP6624_17590</name>
</gene>
<evidence type="ECO:0000313" key="1">
    <source>
        <dbReference type="EMBL" id="QCM02031.1"/>
    </source>
</evidence>
<dbReference type="Proteomes" id="UP000298646">
    <property type="component" value="Chromosome linear"/>
</dbReference>
<dbReference type="InterPro" id="IPR059216">
    <property type="entry name" value="LeuA_carph_isopro_dom"/>
</dbReference>
<reference evidence="1 2" key="1">
    <citation type="submission" date="2019-04" db="EMBL/GenBank/DDBJ databases">
        <title>Complete genome sequence of Agrobacterium tumefaciens CFBP6624.</title>
        <authorList>
            <person name="Haryono M."/>
            <person name="Lin Y.-C."/>
            <person name="Lai E.-M."/>
            <person name="Kuo C.-H."/>
        </authorList>
    </citation>
    <scope>NUCLEOTIDE SEQUENCE [LARGE SCALE GENOMIC DNA]</scope>
    <source>
        <strain evidence="1 2">CFBP6624</strain>
    </source>
</reference>
<evidence type="ECO:0000313" key="2">
    <source>
        <dbReference type="Proteomes" id="UP000298646"/>
    </source>
</evidence>
<dbReference type="RefSeq" id="WP_137086698.1">
    <property type="nucleotide sequence ID" value="NZ_CP039908.1"/>
</dbReference>
<sequence length="86" mass="9182">MDTTPTLTIAEIIGRAGGPKAIADASQLTPDPFSKDAVYKWGKGGIPDRHWPIIIALTKLEVAAIYSANLAARGNVFPHVFHEAAE</sequence>
<proteinExistence type="predicted"/>
<dbReference type="EMBL" id="CP039908">
    <property type="protein sequence ID" value="QCM02031.1"/>
    <property type="molecule type" value="Genomic_DNA"/>
</dbReference>
<dbReference type="NCBIfam" id="NF046037">
    <property type="entry name" value="carphisopro"/>
    <property type="match status" value="1"/>
</dbReference>
<name>A0AAE6BQE2_AGRTU</name>
<organism evidence="1 2">
    <name type="scientific">Agrobacterium tumefaciens</name>
    <dbReference type="NCBI Taxonomy" id="358"/>
    <lineage>
        <taxon>Bacteria</taxon>
        <taxon>Pseudomonadati</taxon>
        <taxon>Pseudomonadota</taxon>
        <taxon>Alphaproteobacteria</taxon>
        <taxon>Hyphomicrobiales</taxon>
        <taxon>Rhizobiaceae</taxon>
        <taxon>Rhizobium/Agrobacterium group</taxon>
        <taxon>Agrobacterium</taxon>
        <taxon>Agrobacterium tumefaciens complex</taxon>
    </lineage>
</organism>
<dbReference type="AlphaFoldDB" id="A0AAE6BQE2"/>
<accession>A0AAE6BQE2</accession>
<protein>
    <submittedName>
        <fullName evidence="1">Helix-turn-helix domain-containing protein</fullName>
    </submittedName>
</protein>